<dbReference type="eggNOG" id="COG0464">
    <property type="taxonomic scope" value="Bacteria"/>
</dbReference>
<dbReference type="GO" id="GO:0016887">
    <property type="term" value="F:ATP hydrolysis activity"/>
    <property type="evidence" value="ECO:0007669"/>
    <property type="project" value="InterPro"/>
</dbReference>
<dbReference type="Proteomes" id="UP000000448">
    <property type="component" value="Chromosome"/>
</dbReference>
<dbReference type="RefSeq" id="WP_012663469.1">
    <property type="nucleotide sequence ID" value="NC_012115.1"/>
</dbReference>
<keyword evidence="3" id="KW-1185">Reference proteome</keyword>
<dbReference type="CDD" id="cd19481">
    <property type="entry name" value="RecA-like_protease"/>
    <property type="match status" value="1"/>
</dbReference>
<dbReference type="STRING" id="598659.NAMH_1424"/>
<dbReference type="SUPFAM" id="SSF52540">
    <property type="entry name" value="P-loop containing nucleoside triphosphate hydrolases"/>
    <property type="match status" value="1"/>
</dbReference>
<evidence type="ECO:0000259" key="1">
    <source>
        <dbReference type="SMART" id="SM00382"/>
    </source>
</evidence>
<proteinExistence type="predicted"/>
<dbReference type="PANTHER" id="PTHR46411:SF3">
    <property type="entry name" value="AAA+ ATPASE DOMAIN-CONTAINING PROTEIN"/>
    <property type="match status" value="1"/>
</dbReference>
<reference evidence="2 3" key="1">
    <citation type="journal article" date="2009" name="PLoS Genet.">
        <title>Adaptations to submarine hydrothermal environments exemplified by the genome of Nautilia profundicola.</title>
        <authorList>
            <person name="Campbell B.J."/>
            <person name="Smith J.L."/>
            <person name="Hanson T.E."/>
            <person name="Klotz M.G."/>
            <person name="Stein L.Y."/>
            <person name="Lee C.K."/>
            <person name="Wu D."/>
            <person name="Robinson J.M."/>
            <person name="Khouri H.M."/>
            <person name="Eisen J.A."/>
            <person name="Cary S.C."/>
        </authorList>
    </citation>
    <scope>NUCLEOTIDE SEQUENCE [LARGE SCALE GENOMIC DNA]</scope>
    <source>
        <strain evidence="3">ATCC BAA-1463 / DSM 18972 / AmH</strain>
    </source>
</reference>
<dbReference type="KEGG" id="nam:NAMH_1424"/>
<dbReference type="InterPro" id="IPR003593">
    <property type="entry name" value="AAA+_ATPase"/>
</dbReference>
<dbReference type="PANTHER" id="PTHR46411">
    <property type="entry name" value="FAMILY ATPASE, PUTATIVE-RELATED"/>
    <property type="match status" value="1"/>
</dbReference>
<evidence type="ECO:0000313" key="3">
    <source>
        <dbReference type="Proteomes" id="UP000000448"/>
    </source>
</evidence>
<gene>
    <name evidence="2" type="ordered locus">NAMH_1424</name>
</gene>
<organism evidence="2 3">
    <name type="scientific">Nautilia profundicola (strain ATCC BAA-1463 / DSM 18972 / AmH)</name>
    <dbReference type="NCBI Taxonomy" id="598659"/>
    <lineage>
        <taxon>Bacteria</taxon>
        <taxon>Pseudomonadati</taxon>
        <taxon>Campylobacterota</taxon>
        <taxon>Epsilonproteobacteria</taxon>
        <taxon>Nautiliales</taxon>
        <taxon>Nautiliaceae</taxon>
        <taxon>Nautilia</taxon>
    </lineage>
</organism>
<dbReference type="InterPro" id="IPR054472">
    <property type="entry name" value="WHD"/>
</dbReference>
<dbReference type="Gene3D" id="3.40.50.300">
    <property type="entry name" value="P-loop containing nucleotide triphosphate hydrolases"/>
    <property type="match status" value="1"/>
</dbReference>
<evidence type="ECO:0000313" key="2">
    <source>
        <dbReference type="EMBL" id="ACM92097.1"/>
    </source>
</evidence>
<feature type="domain" description="AAA+ ATPase" evidence="1">
    <location>
        <begin position="347"/>
        <end position="486"/>
    </location>
</feature>
<name>B9L628_NAUPA</name>
<dbReference type="SMART" id="SM00382">
    <property type="entry name" value="AAA"/>
    <property type="match status" value="1"/>
</dbReference>
<dbReference type="InterPro" id="IPR027417">
    <property type="entry name" value="P-loop_NTPase"/>
</dbReference>
<dbReference type="Pfam" id="PF00004">
    <property type="entry name" value="AAA"/>
    <property type="match status" value="1"/>
</dbReference>
<dbReference type="InterPro" id="IPR003959">
    <property type="entry name" value="ATPase_AAA_core"/>
</dbReference>
<dbReference type="HOGENOM" id="CLU_034636_0_0_7"/>
<dbReference type="GO" id="GO:0005524">
    <property type="term" value="F:ATP binding"/>
    <property type="evidence" value="ECO:0007669"/>
    <property type="project" value="InterPro"/>
</dbReference>
<protein>
    <submittedName>
        <fullName evidence="2">Aaa family atpase</fullName>
    </submittedName>
</protein>
<sequence>MIQNIKVFLQNPKKSKIYDILNINDDELQILKKLLEEYIEGNEDIKVRNILTELFSEDKIKALEYIGYIKKLLEEGWIVISSFSQIKNNDLSILEIFNSSVSLSVAFLKLIEQGSLDLVIPEKTPYNDHLEYLHDQFLRIEIYEQLSNIKSNYSKESASIKRLQSKLKLIENTIKEKIKKTKVELPVQNFIKEYELNEKEEILFLALLKEEYTSSNENAREQNYLLNLISDDEIERIKNRALLDDNSKLISEEIFEYDELFGAFGGYTKIYFLNEDILNELIHPKKKHKIEHIVRESIFDFIEPKKGLDEVILPSKTKEMINTLLKQIDKRVLKLLKEWGIKEGSDIEAKIIFYGPPGTGKTLTAHSIAKELDKPLLSLDSSKILSMYVGESEKNVRRLFDEYYSICEKLKTKPILLLNEADQFLSSRTTAAFSSADKMHNQMQNIFLEQLEKFDGLLIATTNLLETIDSAFSRRFEYKILFEKPTFKERKKLWKLKLPKSAQYEEGFDINKLSSFELTGAQIEVIIKNTAYKVAMRKKPVFKTEDFIEEIKKEKGSAFDSEKELGFIKV</sequence>
<dbReference type="Pfam" id="PF22977">
    <property type="entry name" value="WHD"/>
    <property type="match status" value="1"/>
</dbReference>
<dbReference type="AlphaFoldDB" id="B9L628"/>
<accession>B9L628</accession>
<dbReference type="EMBL" id="CP001279">
    <property type="protein sequence ID" value="ACM92097.1"/>
    <property type="molecule type" value="Genomic_DNA"/>
</dbReference>